<dbReference type="Pfam" id="PF08007">
    <property type="entry name" value="JmjC_2"/>
    <property type="match status" value="1"/>
</dbReference>
<gene>
    <name evidence="5" type="ordered locus">Caci_8956</name>
</gene>
<dbReference type="InterPro" id="IPR039994">
    <property type="entry name" value="NO66-like"/>
</dbReference>
<evidence type="ECO:0000256" key="3">
    <source>
        <dbReference type="ARBA" id="ARBA00023004"/>
    </source>
</evidence>
<dbReference type="EMBL" id="CP001700">
    <property type="protein sequence ID" value="ACU77769.1"/>
    <property type="molecule type" value="Genomic_DNA"/>
</dbReference>
<dbReference type="PANTHER" id="PTHR13096">
    <property type="entry name" value="MINA53 MYC INDUCED NUCLEAR ANTIGEN"/>
    <property type="match status" value="1"/>
</dbReference>
<evidence type="ECO:0000256" key="1">
    <source>
        <dbReference type="ARBA" id="ARBA00001954"/>
    </source>
</evidence>
<dbReference type="eggNOG" id="COG2850">
    <property type="taxonomic scope" value="Bacteria"/>
</dbReference>
<protein>
    <submittedName>
        <fullName evidence="5">Cupin 4 family protein</fullName>
    </submittedName>
</protein>
<keyword evidence="6" id="KW-1185">Reference proteome</keyword>
<dbReference type="InterPro" id="IPR003347">
    <property type="entry name" value="JmjC_dom"/>
</dbReference>
<dbReference type="KEGG" id="cai:Caci_8956"/>
<dbReference type="PANTHER" id="PTHR13096:SF8">
    <property type="entry name" value="RIBOSOMAL OXYGENASE 1"/>
    <property type="match status" value="1"/>
</dbReference>
<dbReference type="AlphaFoldDB" id="C7Q411"/>
<comment type="cofactor">
    <cofactor evidence="1">
        <name>Fe(2+)</name>
        <dbReference type="ChEBI" id="CHEBI:29033"/>
    </cofactor>
</comment>
<keyword evidence="3" id="KW-0408">Iron</keyword>
<dbReference type="SUPFAM" id="SSF51197">
    <property type="entry name" value="Clavaminate synthase-like"/>
    <property type="match status" value="1"/>
</dbReference>
<feature type="domain" description="JmjC" evidence="4">
    <location>
        <begin position="106"/>
        <end position="245"/>
    </location>
</feature>
<dbReference type="GO" id="GO:0046872">
    <property type="term" value="F:metal ion binding"/>
    <property type="evidence" value="ECO:0007669"/>
    <property type="project" value="UniProtKB-KW"/>
</dbReference>
<dbReference type="Gene3D" id="2.60.120.650">
    <property type="entry name" value="Cupin"/>
    <property type="match status" value="1"/>
</dbReference>
<reference evidence="5 6" key="1">
    <citation type="journal article" date="2009" name="Stand. Genomic Sci.">
        <title>Complete genome sequence of Catenulispora acidiphila type strain (ID 139908).</title>
        <authorList>
            <person name="Copeland A."/>
            <person name="Lapidus A."/>
            <person name="Glavina Del Rio T."/>
            <person name="Nolan M."/>
            <person name="Lucas S."/>
            <person name="Chen F."/>
            <person name="Tice H."/>
            <person name="Cheng J.F."/>
            <person name="Bruce D."/>
            <person name="Goodwin L."/>
            <person name="Pitluck S."/>
            <person name="Mikhailova N."/>
            <person name="Pati A."/>
            <person name="Ivanova N."/>
            <person name="Mavromatis K."/>
            <person name="Chen A."/>
            <person name="Palaniappan K."/>
            <person name="Chain P."/>
            <person name="Land M."/>
            <person name="Hauser L."/>
            <person name="Chang Y.J."/>
            <person name="Jeffries C.D."/>
            <person name="Chertkov O."/>
            <person name="Brettin T."/>
            <person name="Detter J.C."/>
            <person name="Han C."/>
            <person name="Ali Z."/>
            <person name="Tindall B.J."/>
            <person name="Goker M."/>
            <person name="Bristow J."/>
            <person name="Eisen J.A."/>
            <person name="Markowitz V."/>
            <person name="Hugenholtz P."/>
            <person name="Kyrpides N.C."/>
            <person name="Klenk H.P."/>
        </authorList>
    </citation>
    <scope>NUCLEOTIDE SEQUENCE [LARGE SCALE GENOMIC DNA]</scope>
    <source>
        <strain evidence="6">DSM 44928 / JCM 14897 / NBRC 102108 / NRRL B-24433 / ID139908</strain>
    </source>
</reference>
<dbReference type="STRING" id="479433.Caci_8956"/>
<proteinExistence type="predicted"/>
<organism evidence="5 6">
    <name type="scientific">Catenulispora acidiphila (strain DSM 44928 / JCM 14897 / NBRC 102108 / NRRL B-24433 / ID139908)</name>
    <dbReference type="NCBI Taxonomy" id="479433"/>
    <lineage>
        <taxon>Bacteria</taxon>
        <taxon>Bacillati</taxon>
        <taxon>Actinomycetota</taxon>
        <taxon>Actinomycetes</taxon>
        <taxon>Catenulisporales</taxon>
        <taxon>Catenulisporaceae</taxon>
        <taxon>Catenulispora</taxon>
    </lineage>
</organism>
<dbReference type="RefSeq" id="WP_015797493.1">
    <property type="nucleotide sequence ID" value="NC_013131.1"/>
</dbReference>
<dbReference type="OrthoDB" id="9764016at2"/>
<evidence type="ECO:0000256" key="2">
    <source>
        <dbReference type="ARBA" id="ARBA00022723"/>
    </source>
</evidence>
<keyword evidence="2" id="KW-0479">Metal-binding</keyword>
<evidence type="ECO:0000313" key="6">
    <source>
        <dbReference type="Proteomes" id="UP000000851"/>
    </source>
</evidence>
<dbReference type="PROSITE" id="PS51184">
    <property type="entry name" value="JMJC"/>
    <property type="match status" value="1"/>
</dbReference>
<dbReference type="HOGENOM" id="CLU_013645_1_1_11"/>
<sequence>MDHRLVSNLEKALGWDGPAALGTEVARGHIDDQDLLTRLLTPNHLLELVMRRHLANPQLRMYQDGAVLHPAAFLTNFVSRRHQASRRADMAAVGRILNEGGTLILDTINQFDPTLEVACRALGWWTGELVSVNAYLAVGDTAGFSTHWDDHDVLVVQVAGQKSWEVRPASRPVPMYRDAEQNLEAPEELLWSGTMNTGDVMHIPRGFWHAATRVGSGEGISLHLTFGITRRTGVTWVQHLADAARDVELFRTDLENPAGADAKLLTTKLLDLAVDVNPQRYLQQMREATPAARHIPHVPAFGPLGGAVTVTEYAPTIIAREANLEVRAAGKKLTLSPRAEGWARTLLSGNPIRFDDTTDPGAIALAERFIQEGLCAPLTDVSSSGYTGLVPTETF</sequence>
<name>C7Q411_CATAD</name>
<evidence type="ECO:0000313" key="5">
    <source>
        <dbReference type="EMBL" id="ACU77769.1"/>
    </source>
</evidence>
<evidence type="ECO:0000259" key="4">
    <source>
        <dbReference type="PROSITE" id="PS51184"/>
    </source>
</evidence>
<dbReference type="InParanoid" id="C7Q411"/>
<dbReference type="Proteomes" id="UP000000851">
    <property type="component" value="Chromosome"/>
</dbReference>
<accession>C7Q411</accession>